<dbReference type="Gene3D" id="2.80.10.50">
    <property type="match status" value="3"/>
</dbReference>
<keyword evidence="13" id="KW-1185">Reference proteome</keyword>
<comment type="similarity">
    <text evidence="4 10">Belongs to the polysaccharide lyase 3 family.</text>
</comment>
<dbReference type="SUPFAM" id="SSF51126">
    <property type="entry name" value="Pectin lyase-like"/>
    <property type="match status" value="1"/>
</dbReference>
<organism evidence="12 13">
    <name type="scientific">Marinicrinis lubricantis</name>
    <dbReference type="NCBI Taxonomy" id="2086470"/>
    <lineage>
        <taxon>Bacteria</taxon>
        <taxon>Bacillati</taxon>
        <taxon>Bacillota</taxon>
        <taxon>Bacilli</taxon>
        <taxon>Bacillales</taxon>
        <taxon>Paenibacillaceae</taxon>
    </lineage>
</organism>
<keyword evidence="7 10" id="KW-0732">Signal</keyword>
<dbReference type="InterPro" id="IPR004898">
    <property type="entry name" value="Pectate_lyase_PlyH/PlyE-like"/>
</dbReference>
<keyword evidence="6 10" id="KW-0964">Secreted</keyword>
<comment type="catalytic activity">
    <reaction evidence="1 10">
        <text>Eliminative cleavage of (1-&gt;4)-alpha-D-galacturonan to give oligosaccharides with 4-deoxy-alpha-D-galact-4-enuronosyl groups at their non-reducing ends.</text>
        <dbReference type="EC" id="4.2.2.2"/>
    </reaction>
</comment>
<evidence type="ECO:0000256" key="4">
    <source>
        <dbReference type="ARBA" id="ARBA00006463"/>
    </source>
</evidence>
<feature type="signal peptide" evidence="10">
    <location>
        <begin position="1"/>
        <end position="27"/>
    </location>
</feature>
<evidence type="ECO:0000256" key="8">
    <source>
        <dbReference type="ARBA" id="ARBA00022837"/>
    </source>
</evidence>
<name>A0ABW1IKU4_9BACL</name>
<dbReference type="SMART" id="SM00458">
    <property type="entry name" value="RICIN"/>
    <property type="match status" value="1"/>
</dbReference>
<keyword evidence="9 10" id="KW-0456">Lyase</keyword>
<evidence type="ECO:0000313" key="12">
    <source>
        <dbReference type="EMBL" id="MFC5985696.1"/>
    </source>
</evidence>
<dbReference type="InterPro" id="IPR035992">
    <property type="entry name" value="Ricin_B-like_lectins"/>
</dbReference>
<dbReference type="PANTHER" id="PTHR33407">
    <property type="entry name" value="PECTATE LYASE F-RELATED"/>
    <property type="match status" value="1"/>
</dbReference>
<dbReference type="GO" id="GO:0030570">
    <property type="term" value="F:pectate lyase activity"/>
    <property type="evidence" value="ECO:0007669"/>
    <property type="project" value="UniProtKB-EC"/>
</dbReference>
<dbReference type="RefSeq" id="WP_379892786.1">
    <property type="nucleotide sequence ID" value="NZ_JBHSQV010000029.1"/>
</dbReference>
<dbReference type="Pfam" id="PF14200">
    <property type="entry name" value="RicinB_lectin_2"/>
    <property type="match status" value="1"/>
</dbReference>
<evidence type="ECO:0000256" key="2">
    <source>
        <dbReference type="ARBA" id="ARBA00001913"/>
    </source>
</evidence>
<dbReference type="SUPFAM" id="SSF50370">
    <property type="entry name" value="Ricin B-like lectins"/>
    <property type="match status" value="1"/>
</dbReference>
<evidence type="ECO:0000256" key="1">
    <source>
        <dbReference type="ARBA" id="ARBA00000695"/>
    </source>
</evidence>
<evidence type="ECO:0000259" key="11">
    <source>
        <dbReference type="SMART" id="SM00458"/>
    </source>
</evidence>
<feature type="domain" description="Ricin B lectin" evidence="11">
    <location>
        <begin position="33"/>
        <end position="169"/>
    </location>
</feature>
<comment type="subcellular location">
    <subcellularLocation>
        <location evidence="3 10">Secreted</location>
    </subcellularLocation>
</comment>
<dbReference type="EMBL" id="JBHSQV010000029">
    <property type="protein sequence ID" value="MFC5985696.1"/>
    <property type="molecule type" value="Genomic_DNA"/>
</dbReference>
<keyword evidence="8 10" id="KW-0106">Calcium</keyword>
<dbReference type="EC" id="4.2.2.2" evidence="5 10"/>
<evidence type="ECO:0000256" key="6">
    <source>
        <dbReference type="ARBA" id="ARBA00022525"/>
    </source>
</evidence>
<evidence type="ECO:0000313" key="13">
    <source>
        <dbReference type="Proteomes" id="UP001596250"/>
    </source>
</evidence>
<sequence length="367" mass="39977">MMKKILSLLTAIVLTLTLTPTIEKASAATVQDHGLYKIINRHSGQALEVYNWSHDNGANVSQWEDLGGDNQLWRFVSVGNGYYQIINANSGRALEVFEWSTADGGNIVQYQNLNNANQHWRLEDSGGYVQLKNRHSGKVAEVYNFSQELGANITQWTDHDGANQQWTLVKVSPSSTTVNSTIVVGAGQVFDGQGRTYIAGSALGDGSQNENQKPVFRLEDGATLKNVVIGSPAADGIHTYGNVNLSNIVWLDIGEDALTIKESGTVTLNGGAAYNGSDKVFQINAPSTFNLYNFVANNAGKLIRQNGGTTYTVNVHIDSCDISDMDEAIFRTDSSSSSVTMTNTVYSNVGDKWIVVQHVTEHNNTEY</sequence>
<reference evidence="13" key="1">
    <citation type="journal article" date="2019" name="Int. J. Syst. Evol. Microbiol.">
        <title>The Global Catalogue of Microorganisms (GCM) 10K type strain sequencing project: providing services to taxonomists for standard genome sequencing and annotation.</title>
        <authorList>
            <consortium name="The Broad Institute Genomics Platform"/>
            <consortium name="The Broad Institute Genome Sequencing Center for Infectious Disease"/>
            <person name="Wu L."/>
            <person name="Ma J."/>
        </authorList>
    </citation>
    <scope>NUCLEOTIDE SEQUENCE [LARGE SCALE GENOMIC DNA]</scope>
    <source>
        <strain evidence="13">CCM 8749</strain>
    </source>
</reference>
<evidence type="ECO:0000256" key="3">
    <source>
        <dbReference type="ARBA" id="ARBA00004613"/>
    </source>
</evidence>
<protein>
    <recommendedName>
        <fullName evidence="5 10">Pectate lyase</fullName>
        <ecNumber evidence="5 10">4.2.2.2</ecNumber>
    </recommendedName>
</protein>
<dbReference type="InterPro" id="IPR000772">
    <property type="entry name" value="Ricin_B_lectin"/>
</dbReference>
<dbReference type="Pfam" id="PF03211">
    <property type="entry name" value="Pectate_lyase"/>
    <property type="match status" value="1"/>
</dbReference>
<comment type="function">
    <text evidence="10">Catalyzes the depolymerization of both polygalacturonate and pectins of methyl esterification degree from 22 to 89%, with an endo mode of action. In contrast to the majority of pectate lyases, displays high activity on highly methylated pectins.</text>
</comment>
<dbReference type="Gene3D" id="2.160.20.10">
    <property type="entry name" value="Single-stranded right-handed beta-helix, Pectin lyase-like"/>
    <property type="match status" value="1"/>
</dbReference>
<gene>
    <name evidence="12" type="ORF">ACFPXP_04530</name>
</gene>
<accession>A0ABW1IKU4</accession>
<dbReference type="InterPro" id="IPR011050">
    <property type="entry name" value="Pectin_lyase_fold/virulence"/>
</dbReference>
<evidence type="ECO:0000256" key="9">
    <source>
        <dbReference type="ARBA" id="ARBA00023239"/>
    </source>
</evidence>
<dbReference type="Proteomes" id="UP001596250">
    <property type="component" value="Unassembled WGS sequence"/>
</dbReference>
<dbReference type="InterPro" id="IPR012334">
    <property type="entry name" value="Pectin_lyas_fold"/>
</dbReference>
<evidence type="ECO:0000256" key="10">
    <source>
        <dbReference type="RuleBase" id="RU367009"/>
    </source>
</evidence>
<dbReference type="PROSITE" id="PS50231">
    <property type="entry name" value="RICIN_B_LECTIN"/>
    <property type="match status" value="1"/>
</dbReference>
<proteinExistence type="inferred from homology"/>
<evidence type="ECO:0000256" key="5">
    <source>
        <dbReference type="ARBA" id="ARBA00012272"/>
    </source>
</evidence>
<comment type="cofactor">
    <cofactor evidence="2 10">
        <name>Ca(2+)</name>
        <dbReference type="ChEBI" id="CHEBI:29108"/>
    </cofactor>
</comment>
<comment type="caution">
    <text evidence="12">The sequence shown here is derived from an EMBL/GenBank/DDBJ whole genome shotgun (WGS) entry which is preliminary data.</text>
</comment>
<feature type="chain" id="PRO_5044981613" description="Pectate lyase" evidence="10">
    <location>
        <begin position="28"/>
        <end position="367"/>
    </location>
</feature>
<evidence type="ECO:0000256" key="7">
    <source>
        <dbReference type="ARBA" id="ARBA00022729"/>
    </source>
</evidence>
<dbReference type="PANTHER" id="PTHR33407:SF9">
    <property type="entry name" value="PECTATE LYASE F-RELATED"/>
    <property type="match status" value="1"/>
</dbReference>